<comment type="caution">
    <text evidence="9">The sequence shown here is derived from an EMBL/GenBank/DDBJ whole genome shotgun (WGS) entry which is preliminary data.</text>
</comment>
<dbReference type="Pfam" id="PF13240">
    <property type="entry name" value="Zn_Ribbon_1"/>
    <property type="match status" value="1"/>
</dbReference>
<evidence type="ECO:0000256" key="5">
    <source>
        <dbReference type="SAM" id="Phobius"/>
    </source>
</evidence>
<feature type="domain" description="Zinc-ribbon" evidence="8">
    <location>
        <begin position="2"/>
        <end position="21"/>
    </location>
</feature>
<keyword evidence="2 5" id="KW-0812">Transmembrane</keyword>
<evidence type="ECO:0000313" key="9">
    <source>
        <dbReference type="EMBL" id="GAA0863854.1"/>
    </source>
</evidence>
<keyword evidence="4 5" id="KW-0472">Membrane</keyword>
<feature type="transmembrane region" description="Helical" evidence="5">
    <location>
        <begin position="144"/>
        <end position="163"/>
    </location>
</feature>
<dbReference type="InterPro" id="IPR026870">
    <property type="entry name" value="Zinc_ribbon_dom"/>
</dbReference>
<evidence type="ECO:0000256" key="2">
    <source>
        <dbReference type="ARBA" id="ARBA00022692"/>
    </source>
</evidence>
<keyword evidence="10" id="KW-1185">Reference proteome</keyword>
<dbReference type="Pfam" id="PF05154">
    <property type="entry name" value="TM2"/>
    <property type="match status" value="1"/>
</dbReference>
<name>A0ABP3XDW5_9FIRM</name>
<evidence type="ECO:0000259" key="7">
    <source>
        <dbReference type="Pfam" id="PF12773"/>
    </source>
</evidence>
<protein>
    <recommendedName>
        <fullName evidence="11">TM2 domain-containing protein</fullName>
    </recommendedName>
</protein>
<dbReference type="EMBL" id="BAAACP010000007">
    <property type="protein sequence ID" value="GAA0863854.1"/>
    <property type="molecule type" value="Genomic_DNA"/>
</dbReference>
<evidence type="ECO:0000256" key="1">
    <source>
        <dbReference type="ARBA" id="ARBA00004141"/>
    </source>
</evidence>
<feature type="domain" description="TM2" evidence="6">
    <location>
        <begin position="140"/>
        <end position="195"/>
    </location>
</feature>
<organism evidence="9 10">
    <name type="scientific">Paraclostridium tenue</name>
    <dbReference type="NCBI Taxonomy" id="1737"/>
    <lineage>
        <taxon>Bacteria</taxon>
        <taxon>Bacillati</taxon>
        <taxon>Bacillota</taxon>
        <taxon>Clostridia</taxon>
        <taxon>Peptostreptococcales</taxon>
        <taxon>Peptostreptococcaceae</taxon>
        <taxon>Paraclostridium</taxon>
    </lineage>
</organism>
<gene>
    <name evidence="9" type="ORF">GCM10008917_15070</name>
</gene>
<evidence type="ECO:0000259" key="8">
    <source>
        <dbReference type="Pfam" id="PF13240"/>
    </source>
</evidence>
<evidence type="ECO:0000256" key="3">
    <source>
        <dbReference type="ARBA" id="ARBA00022989"/>
    </source>
</evidence>
<keyword evidence="3 5" id="KW-1133">Transmembrane helix</keyword>
<feature type="transmembrane region" description="Helical" evidence="5">
    <location>
        <begin position="169"/>
        <end position="196"/>
    </location>
</feature>
<dbReference type="Proteomes" id="UP001400965">
    <property type="component" value="Unassembled WGS sequence"/>
</dbReference>
<dbReference type="InterPro" id="IPR007829">
    <property type="entry name" value="TM2"/>
</dbReference>
<evidence type="ECO:0000256" key="4">
    <source>
        <dbReference type="ARBA" id="ARBA00023136"/>
    </source>
</evidence>
<evidence type="ECO:0000259" key="6">
    <source>
        <dbReference type="Pfam" id="PF05154"/>
    </source>
</evidence>
<dbReference type="RefSeq" id="WP_346044500.1">
    <property type="nucleotide sequence ID" value="NZ_BAAACP010000007.1"/>
</dbReference>
<reference evidence="10" key="1">
    <citation type="journal article" date="2019" name="Int. J. Syst. Evol. Microbiol.">
        <title>The Global Catalogue of Microorganisms (GCM) 10K type strain sequencing project: providing services to taxonomists for standard genome sequencing and annotation.</title>
        <authorList>
            <consortium name="The Broad Institute Genomics Platform"/>
            <consortium name="The Broad Institute Genome Sequencing Center for Infectious Disease"/>
            <person name="Wu L."/>
            <person name="Ma J."/>
        </authorList>
    </citation>
    <scope>NUCLEOTIDE SEQUENCE [LARGE SCALE GENOMIC DNA]</scope>
    <source>
        <strain evidence="10">JCM 6486</strain>
    </source>
</reference>
<evidence type="ECO:0000313" key="10">
    <source>
        <dbReference type="Proteomes" id="UP001400965"/>
    </source>
</evidence>
<comment type="subcellular location">
    <subcellularLocation>
        <location evidence="1">Membrane</location>
        <topology evidence="1">Multi-pass membrane protein</topology>
    </subcellularLocation>
</comment>
<sequence>MYCKNCGSKLNENANVCTNCGVKVGNGNSFCKFCGNETNKDSKFCISCGNELNKPYIPKNTNNNKNIYCKNCSNEMSSQSSVCTKCGVKRGNGNSYCPECGKETDKNADVCVNCGVNLNNKFSVIKSINKSNSKVGSVGSKSKLLAIVLCLIFGTMGVHRFYVGDNSQGFIILALTLAGIVTCGITTIISCIWVIVDFILIILDKITDENGEALQW</sequence>
<evidence type="ECO:0008006" key="11">
    <source>
        <dbReference type="Google" id="ProtNLM"/>
    </source>
</evidence>
<dbReference type="InterPro" id="IPR025874">
    <property type="entry name" value="DZR"/>
</dbReference>
<feature type="domain" description="DZANK-type" evidence="7">
    <location>
        <begin position="31"/>
        <end position="87"/>
    </location>
</feature>
<accession>A0ABP3XDW5</accession>
<proteinExistence type="predicted"/>
<dbReference type="Pfam" id="PF12773">
    <property type="entry name" value="DZR"/>
    <property type="match status" value="1"/>
</dbReference>